<dbReference type="ExpressionAtlas" id="A0A1D6QIA2">
    <property type="expression patterns" value="baseline and differential"/>
</dbReference>
<dbReference type="SMR" id="A0A1D6QIA2"/>
<dbReference type="EMBL" id="CM000780">
    <property type="protein sequence ID" value="AQK57586.1"/>
    <property type="molecule type" value="Genomic_DNA"/>
</dbReference>
<dbReference type="PANTHER" id="PTHR35110">
    <property type="entry name" value="EXPRESSED PROTEIN"/>
    <property type="match status" value="1"/>
</dbReference>
<dbReference type="STRING" id="4577.A0A1D6QIA2"/>
<evidence type="ECO:0000313" key="1">
    <source>
        <dbReference type="EMBL" id="AQK57586.1"/>
    </source>
</evidence>
<accession>A0A1D6QIA2</accession>
<name>A0A1D6QIA2_MAIZE</name>
<dbReference type="PANTHER" id="PTHR35110:SF1">
    <property type="entry name" value="EXPRESSED PROTEIN"/>
    <property type="match status" value="1"/>
</dbReference>
<organism evidence="1">
    <name type="scientific">Zea mays</name>
    <name type="common">Maize</name>
    <dbReference type="NCBI Taxonomy" id="4577"/>
    <lineage>
        <taxon>Eukaryota</taxon>
        <taxon>Viridiplantae</taxon>
        <taxon>Streptophyta</taxon>
        <taxon>Embryophyta</taxon>
        <taxon>Tracheophyta</taxon>
        <taxon>Spermatophyta</taxon>
        <taxon>Magnoliopsida</taxon>
        <taxon>Liliopsida</taxon>
        <taxon>Poales</taxon>
        <taxon>Poaceae</taxon>
        <taxon>PACMAD clade</taxon>
        <taxon>Panicoideae</taxon>
        <taxon>Andropogonodae</taxon>
        <taxon>Andropogoneae</taxon>
        <taxon>Tripsacinae</taxon>
        <taxon>Zea</taxon>
    </lineage>
</organism>
<proteinExistence type="predicted"/>
<reference evidence="1" key="1">
    <citation type="submission" date="2015-12" db="EMBL/GenBank/DDBJ databases">
        <title>Update maize B73 reference genome by single molecule sequencing technologies.</title>
        <authorList>
            <consortium name="Maize Genome Sequencing Project"/>
            <person name="Ware D."/>
        </authorList>
    </citation>
    <scope>NUCLEOTIDE SEQUENCE</scope>
    <source>
        <tissue evidence="1">Seedling</tissue>
    </source>
</reference>
<dbReference type="AlphaFoldDB" id="A0A1D6QIA2"/>
<gene>
    <name evidence="1" type="ORF">ZEAMMB73_Zm00001d052656</name>
</gene>
<protein>
    <submittedName>
        <fullName evidence="1">Uncharacterized protein</fullName>
    </submittedName>
</protein>
<sequence length="304" mass="33029">MEGTRLLSPLLSAGEKAVSCGGGGASEIPELAVIRELNLRTIDELGLDKSIVSVFSPLSLNNNSWWMGSVGGVVAALSRKRSVDVRRINPKVPKEEAVTISGRLVQILSDHGPLTIGNTWNNTKGTENGITFFVVYEFRYPINQSVKQSGKSRGAMQASEQQQRRTLMLPSVYGAQYVTSTFPTCRQNSRSSSTRSASSSPPNSFMVLVIIPNILPFLWWVMSSANDALACPIRLWHRNPILDSIEGLQCRHRHSWKSSTDGHRAPRWAVLSTAARTACVGSILTPAPTSAPAAQHSDDTSSSL</sequence>
<dbReference type="IntAct" id="A0A1D6QIA2">
    <property type="interactions" value="2"/>
</dbReference>
<dbReference type="InParanoid" id="A0A1D6QIA2"/>